<reference evidence="2" key="1">
    <citation type="journal article" date="2016" name="Nat. Genet.">
        <title>A high-quality carrot genome assembly provides new insights into carotenoid accumulation and asterid genome evolution.</title>
        <authorList>
            <person name="Iorizzo M."/>
            <person name="Ellison S."/>
            <person name="Senalik D."/>
            <person name="Zeng P."/>
            <person name="Satapoomin P."/>
            <person name="Huang J."/>
            <person name="Bowman M."/>
            <person name="Iovene M."/>
            <person name="Sanseverino W."/>
            <person name="Cavagnaro P."/>
            <person name="Yildiz M."/>
            <person name="Macko-Podgorni A."/>
            <person name="Moranska E."/>
            <person name="Grzebelus E."/>
            <person name="Grzebelus D."/>
            <person name="Ashrafi H."/>
            <person name="Zheng Z."/>
            <person name="Cheng S."/>
            <person name="Spooner D."/>
            <person name="Van Deynze A."/>
            <person name="Simon P."/>
        </authorList>
    </citation>
    <scope>NUCLEOTIDE SEQUENCE</scope>
    <source>
        <tissue evidence="2">Leaf</tissue>
    </source>
</reference>
<organism evidence="2 3">
    <name type="scientific">Daucus carota subsp. sativus</name>
    <name type="common">Carrot</name>
    <dbReference type="NCBI Taxonomy" id="79200"/>
    <lineage>
        <taxon>Eukaryota</taxon>
        <taxon>Viridiplantae</taxon>
        <taxon>Streptophyta</taxon>
        <taxon>Embryophyta</taxon>
        <taxon>Tracheophyta</taxon>
        <taxon>Spermatophyta</taxon>
        <taxon>Magnoliopsida</taxon>
        <taxon>eudicotyledons</taxon>
        <taxon>Gunneridae</taxon>
        <taxon>Pentapetalae</taxon>
        <taxon>asterids</taxon>
        <taxon>campanulids</taxon>
        <taxon>Apiales</taxon>
        <taxon>Apiaceae</taxon>
        <taxon>Apioideae</taxon>
        <taxon>Scandiceae</taxon>
        <taxon>Daucinae</taxon>
        <taxon>Daucus</taxon>
        <taxon>Daucus sect. Daucus</taxon>
    </lineage>
</organism>
<sequence>MGGVCTGGTIKRTSSSSDFQEKTDNVNVSGFSGKLKSIKSGLGKQNNRRKESQDDGDGDGDLYLPDVEKRRRTHHIFDSGELHFSISRELKSSSAPVRNPAAKGPQAGSFLGKAGIVGFERAVDVLDTLGSSMTNLNVGSGFVSNMASRGNKISILAFEVANTIAKGSNLLQSISEENIQFLKKEILHSGGVQLLVSTDMTELLRIAAADKREEFGVFSREVIRFGDLCKDPQWHSLGRYFARLDTDPVTEKQLREDTEKTMQELTNLAQHTSELYHELHALDRFEQDYRRKLEEVESLHLPRKGEGLVILQSELKHQRKLVRSLKKKSLWSRSLEEVVEKLVDIVTFIHQDILEAFGENVAAVTSTGTNTCNKPERLGVAGLALHYAHIITQMDNIACRPTSLPPNMRDGLYNGLPVSVKMALRSRLQEFDAKEELTVPQIKAEMEKTLQWLVPVAADTTKAHQGFGWVGEWANTGMDFGGKKTGANSTVIRLQTLYHADKQKMDQYILELVVFLHRLISSVRYKDNGFKALPVQSPIRQRLITQIRTQELPSLNRNCDVQEKKLSSEDRNLLEDVANHRKIVIGRSKSQGFAIGRKGSIKVWALSRSTGSSPRRFLQPGHQKSSILDILDGMDQHELFSI</sequence>
<evidence type="ECO:0000256" key="1">
    <source>
        <dbReference type="SAM" id="MobiDB-lite"/>
    </source>
</evidence>
<dbReference type="OMA" id="CYSNSRT"/>
<name>A0A161YJJ6_DAUCS</name>
<dbReference type="Pfam" id="PF11961">
    <property type="entry name" value="DUF3475"/>
    <property type="match status" value="1"/>
</dbReference>
<dbReference type="AlphaFoldDB" id="A0A161YJJ6"/>
<feature type="region of interest" description="Disordered" evidence="1">
    <location>
        <begin position="1"/>
        <end position="64"/>
    </location>
</feature>
<dbReference type="InterPro" id="IPR007700">
    <property type="entry name" value="DUF668"/>
</dbReference>
<dbReference type="EMBL" id="CP093347">
    <property type="protein sequence ID" value="WOG99766.1"/>
    <property type="molecule type" value="Genomic_DNA"/>
</dbReference>
<dbReference type="GO" id="GO:0045927">
    <property type="term" value="P:positive regulation of growth"/>
    <property type="evidence" value="ECO:0007669"/>
    <property type="project" value="InterPro"/>
</dbReference>
<dbReference type="KEGG" id="dcr:108219779"/>
<dbReference type="InterPro" id="IPR021864">
    <property type="entry name" value="DUF3475"/>
</dbReference>
<accession>A0A161YJJ6</accession>
<reference evidence="2" key="2">
    <citation type="submission" date="2022-03" db="EMBL/GenBank/DDBJ databases">
        <title>Draft title - Genomic analysis of global carrot germplasm unveils the trajectory of domestication and the origin of high carotenoid orange carrot.</title>
        <authorList>
            <person name="Iorizzo M."/>
            <person name="Ellison S."/>
            <person name="Senalik D."/>
            <person name="Macko-Podgorni A."/>
            <person name="Grzebelus D."/>
            <person name="Bostan H."/>
            <person name="Rolling W."/>
            <person name="Curaba J."/>
            <person name="Simon P."/>
        </authorList>
    </citation>
    <scope>NUCLEOTIDE SEQUENCE</scope>
    <source>
        <tissue evidence="2">Leaf</tissue>
    </source>
</reference>
<gene>
    <name evidence="2" type="ORF">DCAR_0519122</name>
</gene>
<evidence type="ECO:0000313" key="2">
    <source>
        <dbReference type="EMBL" id="WOG99766.1"/>
    </source>
</evidence>
<dbReference type="PANTHER" id="PTHR31730:SF18">
    <property type="entry name" value="PROTEIN PSK SIMULATOR 2"/>
    <property type="match status" value="1"/>
</dbReference>
<dbReference type="OrthoDB" id="2020544at2759"/>
<proteinExistence type="predicted"/>
<dbReference type="Gramene" id="KZM93479">
    <property type="protein sequence ID" value="KZM93479"/>
    <property type="gene ID" value="DCAR_016724"/>
</dbReference>
<keyword evidence="3" id="KW-1185">Reference proteome</keyword>
<feature type="compositionally biased region" description="Low complexity" evidence="1">
    <location>
        <begin position="29"/>
        <end position="44"/>
    </location>
</feature>
<dbReference type="InterPro" id="IPR045021">
    <property type="entry name" value="PSI1/2/3"/>
</dbReference>
<dbReference type="PANTHER" id="PTHR31730">
    <property type="entry name" value="OS01G0873900 PROTEIN"/>
    <property type="match status" value="1"/>
</dbReference>
<protein>
    <submittedName>
        <fullName evidence="2">Uncharacterized protein</fullName>
    </submittedName>
</protein>
<dbReference type="Proteomes" id="UP000077755">
    <property type="component" value="Chromosome 5"/>
</dbReference>
<evidence type="ECO:0000313" key="3">
    <source>
        <dbReference type="Proteomes" id="UP000077755"/>
    </source>
</evidence>
<dbReference type="Pfam" id="PF05003">
    <property type="entry name" value="DUF668"/>
    <property type="match status" value="1"/>
</dbReference>